<reference evidence="2" key="1">
    <citation type="submission" date="2018-06" db="EMBL/GenBank/DDBJ databases">
        <title>Genomic Encyclopedia of Type Strains, Phase IV (KMG-V): Genome sequencing to study the core and pangenomes of soil and plant-associated prokaryotes.</title>
        <authorList>
            <person name="Whitman W."/>
        </authorList>
    </citation>
    <scope>NUCLEOTIDE SEQUENCE [LARGE SCALE GENOMIC DNA]</scope>
    <source>
        <strain evidence="2">MLR2-44</strain>
    </source>
</reference>
<organism evidence="2 3">
    <name type="scientific">Cupriavidus phytorum</name>
    <dbReference type="NCBI Taxonomy" id="3024399"/>
    <lineage>
        <taxon>Bacteria</taxon>
        <taxon>Pseudomonadati</taxon>
        <taxon>Pseudomonadota</taxon>
        <taxon>Betaproteobacteria</taxon>
        <taxon>Burkholderiales</taxon>
        <taxon>Burkholderiaceae</taxon>
        <taxon>Cupriavidus</taxon>
    </lineage>
</organism>
<name>A0A2W7QNA4_9BURK</name>
<comment type="caution">
    <text evidence="2">The sequence shown here is derived from an EMBL/GenBank/DDBJ whole genome shotgun (WGS) entry which is preliminary data.</text>
</comment>
<accession>A0A2W7QNA4</accession>
<dbReference type="CDD" id="cd09117">
    <property type="entry name" value="PLDc_Bfil_DEXD_like"/>
    <property type="match status" value="1"/>
</dbReference>
<sequence length="440" mass="48243">MLTLIAQPDHDFRLGDFLTSEFNNSKWTEFQAAIAFAKKSGTQYIKPGLEKFAKNATVRISVGIDHGGTSREAVLDLLEAIQPNGEMWVYKNAANTFHPKVYLFRNDAEAVVVVGSGNLTKGGLYENSEVCVQIHLNFGNAEDCRFFDSIQEILNKWSQHTPHICLLLDEQLINRLGESGELPTEAEASSAIGQSKKSLSSGKDSNKSPFKSLAVPAAPTPSNGALKNGAPASPTKSSKSLPGQVPTPVVVNANVNGTPSVTFAMTLQTTDVGVGQTTKGAQQRSPEVFIPLRALDLKPSFWGWQSPFIPDPAKYKVDAQWRAKPKNAAWIKSESAKANRVARPLEKLDWQNVRIRLAGHAGDLQATLWFNPQKKDIRIRESTIRASGNVDDIFLLRSAPAGSLHTYELEIIKKGTPQYAQILPKLTVRISNSKKRIGYL</sequence>
<evidence type="ECO:0000256" key="1">
    <source>
        <dbReference type="SAM" id="MobiDB-lite"/>
    </source>
</evidence>
<dbReference type="Gene3D" id="3.30.870.10">
    <property type="entry name" value="Endonuclease Chain A"/>
    <property type="match status" value="1"/>
</dbReference>
<proteinExistence type="predicted"/>
<dbReference type="EMBL" id="QKZN01000008">
    <property type="protein sequence ID" value="PZX25405.1"/>
    <property type="molecule type" value="Genomic_DNA"/>
</dbReference>
<evidence type="ECO:0000313" key="3">
    <source>
        <dbReference type="Proteomes" id="UP000249638"/>
    </source>
</evidence>
<dbReference type="SUPFAM" id="SSF56024">
    <property type="entry name" value="Phospholipase D/nuclease"/>
    <property type="match status" value="1"/>
</dbReference>
<protein>
    <submittedName>
        <fullName evidence="2">Phospholipase D-like protein</fullName>
    </submittedName>
</protein>
<dbReference type="Proteomes" id="UP000249638">
    <property type="component" value="Unassembled WGS sequence"/>
</dbReference>
<feature type="compositionally biased region" description="Polar residues" evidence="1">
    <location>
        <begin position="191"/>
        <end position="209"/>
    </location>
</feature>
<evidence type="ECO:0000313" key="2">
    <source>
        <dbReference type="EMBL" id="PZX25405.1"/>
    </source>
</evidence>
<keyword evidence="3" id="KW-1185">Reference proteome</keyword>
<feature type="region of interest" description="Disordered" evidence="1">
    <location>
        <begin position="184"/>
        <end position="245"/>
    </location>
</feature>
<dbReference type="AlphaFoldDB" id="A0A2W7QNA4"/>
<gene>
    <name evidence="2" type="ORF">C7416_108146</name>
</gene>